<dbReference type="InterPro" id="IPR013419">
    <property type="entry name" value="CRISPR-assoc_prot_Cas7/Csh2"/>
</dbReference>
<name>A0A7C4TXV5_9BACT</name>
<proteinExistence type="predicted"/>
<dbReference type="AlphaFoldDB" id="A0A7C4TXV5"/>
<sequence length="340" mass="39091">MNEDQSMNKKQSEIVFLYDVRLANPNGDPANDNAPRYDEENGYVYVTDVRLKRTIRDYLMNKEGKEIFIINELNHFSQITDVSNNPKKTKADRFNKDFGRDINEAIKRCIDLRLFGFTIAVGNKKDSKKKQDVGEGEDEKEKKVNISAIGPVQFDFGLSMNTTKIINAQITSSMPNQESKSGGEFADRYVVPYVLISQRGIVNRRIAEIQDIPLTEDDLYLMYKAMWQGTNELDTSSKSNKSRLLLVVDYKDGYFDGEIDEQFKLIPVEEGKIIYTPEQFVVEISNLVNHLEKIKNYIERIRTKESAGINFTINGEKTTVTKEIKKLGITVEEFVFEENK</sequence>
<gene>
    <name evidence="1" type="primary">cas7b</name>
    <name evidence="1" type="ORF">ENV82_03020</name>
</gene>
<reference evidence="1" key="1">
    <citation type="journal article" date="2020" name="mSystems">
        <title>Genome- and Community-Level Interaction Insights into Carbon Utilization and Element Cycling Functions of Hydrothermarchaeota in Hydrothermal Sediment.</title>
        <authorList>
            <person name="Zhou Z."/>
            <person name="Liu Y."/>
            <person name="Xu W."/>
            <person name="Pan J."/>
            <person name="Luo Z.H."/>
            <person name="Li M."/>
        </authorList>
    </citation>
    <scope>NUCLEOTIDE SEQUENCE [LARGE SCALE GENOMIC DNA]</scope>
    <source>
        <strain evidence="1">SpSt-794</strain>
    </source>
</reference>
<dbReference type="InterPro" id="IPR006482">
    <property type="entry name" value="Cas7_Csh2/Csh2"/>
</dbReference>
<dbReference type="Pfam" id="PF05107">
    <property type="entry name" value="Cas_Cas7"/>
    <property type="match status" value="1"/>
</dbReference>
<organism evidence="1">
    <name type="scientific">Caldisericum exile</name>
    <dbReference type="NCBI Taxonomy" id="693075"/>
    <lineage>
        <taxon>Bacteria</taxon>
        <taxon>Pseudomonadati</taxon>
        <taxon>Caldisericota/Cryosericota group</taxon>
        <taxon>Caldisericota</taxon>
        <taxon>Caldisericia</taxon>
        <taxon>Caldisericales</taxon>
        <taxon>Caldisericaceae</taxon>
        <taxon>Caldisericum</taxon>
    </lineage>
</organism>
<comment type="caution">
    <text evidence="1">The sequence shown here is derived from an EMBL/GenBank/DDBJ whole genome shotgun (WGS) entry which is preliminary data.</text>
</comment>
<protein>
    <submittedName>
        <fullName evidence="1">Type I-B CRISPR-associated protein Cas7/Csh2</fullName>
    </submittedName>
</protein>
<dbReference type="GO" id="GO:0043571">
    <property type="term" value="P:maintenance of CRISPR repeat elements"/>
    <property type="evidence" value="ECO:0007669"/>
    <property type="project" value="InterPro"/>
</dbReference>
<accession>A0A7C4TXV5</accession>
<dbReference type="NCBIfam" id="TIGR02590">
    <property type="entry name" value="cas_Csh2"/>
    <property type="match status" value="1"/>
</dbReference>
<dbReference type="EMBL" id="DTHV01000098">
    <property type="protein sequence ID" value="HGW60386.1"/>
    <property type="molecule type" value="Genomic_DNA"/>
</dbReference>
<evidence type="ECO:0000313" key="1">
    <source>
        <dbReference type="EMBL" id="HGW60386.1"/>
    </source>
</evidence>
<dbReference type="NCBIfam" id="TIGR01595">
    <property type="entry name" value="cas_CT1132"/>
    <property type="match status" value="1"/>
</dbReference>